<evidence type="ECO:0000313" key="1">
    <source>
        <dbReference type="EMBL" id="KAK7276564.1"/>
    </source>
</evidence>
<name>A0AAN9IFJ8_CROPI</name>
<proteinExistence type="predicted"/>
<comment type="caution">
    <text evidence="1">The sequence shown here is derived from an EMBL/GenBank/DDBJ whole genome shotgun (WGS) entry which is preliminary data.</text>
</comment>
<protein>
    <submittedName>
        <fullName evidence="1">Uncharacterized protein</fullName>
    </submittedName>
</protein>
<accession>A0AAN9IFJ8</accession>
<dbReference type="EMBL" id="JAYWIO010000003">
    <property type="protein sequence ID" value="KAK7276564.1"/>
    <property type="molecule type" value="Genomic_DNA"/>
</dbReference>
<dbReference type="AlphaFoldDB" id="A0AAN9IFJ8"/>
<sequence>MPGKECNSTGKGHKLCQKIKQLGRCPLAPPRVNARKQPANLNTATYHMNAECYLLTGLMPRDNKNKHLQ</sequence>
<gene>
    <name evidence="1" type="ORF">RIF29_17707</name>
</gene>
<dbReference type="Proteomes" id="UP001372338">
    <property type="component" value="Unassembled WGS sequence"/>
</dbReference>
<organism evidence="1 2">
    <name type="scientific">Crotalaria pallida</name>
    <name type="common">Smooth rattlebox</name>
    <name type="synonym">Crotalaria striata</name>
    <dbReference type="NCBI Taxonomy" id="3830"/>
    <lineage>
        <taxon>Eukaryota</taxon>
        <taxon>Viridiplantae</taxon>
        <taxon>Streptophyta</taxon>
        <taxon>Embryophyta</taxon>
        <taxon>Tracheophyta</taxon>
        <taxon>Spermatophyta</taxon>
        <taxon>Magnoliopsida</taxon>
        <taxon>eudicotyledons</taxon>
        <taxon>Gunneridae</taxon>
        <taxon>Pentapetalae</taxon>
        <taxon>rosids</taxon>
        <taxon>fabids</taxon>
        <taxon>Fabales</taxon>
        <taxon>Fabaceae</taxon>
        <taxon>Papilionoideae</taxon>
        <taxon>50 kb inversion clade</taxon>
        <taxon>genistoids sensu lato</taxon>
        <taxon>core genistoids</taxon>
        <taxon>Crotalarieae</taxon>
        <taxon>Crotalaria</taxon>
    </lineage>
</organism>
<keyword evidence="2" id="KW-1185">Reference proteome</keyword>
<reference evidence="1 2" key="1">
    <citation type="submission" date="2024-01" db="EMBL/GenBank/DDBJ databases">
        <title>The genomes of 5 underutilized Papilionoideae crops provide insights into root nodulation and disease resistanc.</title>
        <authorList>
            <person name="Yuan L."/>
        </authorList>
    </citation>
    <scope>NUCLEOTIDE SEQUENCE [LARGE SCALE GENOMIC DNA]</scope>
    <source>
        <strain evidence="1">ZHUSHIDOU_FW_LH</strain>
        <tissue evidence="1">Leaf</tissue>
    </source>
</reference>
<evidence type="ECO:0000313" key="2">
    <source>
        <dbReference type="Proteomes" id="UP001372338"/>
    </source>
</evidence>